<dbReference type="Proteomes" id="UP000530514">
    <property type="component" value="Unassembled WGS sequence"/>
</dbReference>
<evidence type="ECO:0000313" key="1">
    <source>
        <dbReference type="EMBL" id="MBA4542019.1"/>
    </source>
</evidence>
<protein>
    <submittedName>
        <fullName evidence="1">Uncharacterized protein</fullName>
    </submittedName>
</protein>
<proteinExistence type="predicted"/>
<name>A0A7W1X8N9_9BACL</name>
<accession>A0A7W1X8N9</accession>
<keyword evidence="2" id="KW-1185">Reference proteome</keyword>
<sequence>MEFTKEEVALLRTALYLLANQVAGTFYIGSATEDEVTAKLLALKKLSNKFDRYQAEEE</sequence>
<comment type="caution">
    <text evidence="1">The sequence shown here is derived from an EMBL/GenBank/DDBJ whole genome shotgun (WGS) entry which is preliminary data.</text>
</comment>
<dbReference type="RefSeq" id="WP_160173785.1">
    <property type="nucleotide sequence ID" value="NZ_JACEIP010000004.1"/>
</dbReference>
<organism evidence="1 2">
    <name type="scientific">Thermoactinomyces daqus</name>
    <dbReference type="NCBI Taxonomy" id="1329516"/>
    <lineage>
        <taxon>Bacteria</taxon>
        <taxon>Bacillati</taxon>
        <taxon>Bacillota</taxon>
        <taxon>Bacilli</taxon>
        <taxon>Bacillales</taxon>
        <taxon>Thermoactinomycetaceae</taxon>
        <taxon>Thermoactinomyces</taxon>
    </lineage>
</organism>
<dbReference type="AlphaFoldDB" id="A0A7W1X8N9"/>
<reference evidence="1 2" key="1">
    <citation type="submission" date="2020-07" db="EMBL/GenBank/DDBJ databases">
        <authorList>
            <person name="Feng H."/>
        </authorList>
    </citation>
    <scope>NUCLEOTIDE SEQUENCE [LARGE SCALE GENOMIC DNA]</scope>
    <source>
        <strain evidence="2">s-11</strain>
    </source>
</reference>
<evidence type="ECO:0000313" key="2">
    <source>
        <dbReference type="Proteomes" id="UP000530514"/>
    </source>
</evidence>
<dbReference type="EMBL" id="JACEIP010000004">
    <property type="protein sequence ID" value="MBA4542019.1"/>
    <property type="molecule type" value="Genomic_DNA"/>
</dbReference>
<gene>
    <name evidence="1" type="ORF">H1164_03770</name>
</gene>